<accession>A0A212CUK1</accession>
<name>A0A212CUK1_CEREH</name>
<organism evidence="1 2">
    <name type="scientific">Cervus elaphus hippelaphus</name>
    <name type="common">European red deer</name>
    <dbReference type="NCBI Taxonomy" id="46360"/>
    <lineage>
        <taxon>Eukaryota</taxon>
        <taxon>Metazoa</taxon>
        <taxon>Chordata</taxon>
        <taxon>Craniata</taxon>
        <taxon>Vertebrata</taxon>
        <taxon>Euteleostomi</taxon>
        <taxon>Mammalia</taxon>
        <taxon>Eutheria</taxon>
        <taxon>Laurasiatheria</taxon>
        <taxon>Artiodactyla</taxon>
        <taxon>Ruminantia</taxon>
        <taxon>Pecora</taxon>
        <taxon>Cervidae</taxon>
        <taxon>Cervinae</taxon>
        <taxon>Cervus</taxon>
    </lineage>
</organism>
<reference evidence="1 2" key="1">
    <citation type="journal article" date="2018" name="Mol. Genet. Genomics">
        <title>The red deer Cervus elaphus genome CerEla1.0: sequencing, annotating, genes, and chromosomes.</title>
        <authorList>
            <person name="Bana N.A."/>
            <person name="Nyiri A."/>
            <person name="Nagy J."/>
            <person name="Frank K."/>
            <person name="Nagy T."/>
            <person name="Steger V."/>
            <person name="Schiller M."/>
            <person name="Lakatos P."/>
            <person name="Sugar L."/>
            <person name="Horn P."/>
            <person name="Barta E."/>
            <person name="Orosz L."/>
        </authorList>
    </citation>
    <scope>NUCLEOTIDE SEQUENCE [LARGE SCALE GENOMIC DNA]</scope>
    <source>
        <strain evidence="1">Hungarian</strain>
    </source>
</reference>
<evidence type="ECO:0000313" key="1">
    <source>
        <dbReference type="EMBL" id="OWK09669.1"/>
    </source>
</evidence>
<sequence>MKLQRKHYGYHLDYHEKKRREGRRQKKMFGLKAKLYHAQLHVEKIHMKKMHEKRNSQTEA</sequence>
<keyword evidence="2" id="KW-1185">Reference proteome</keyword>
<evidence type="ECO:0000313" key="2">
    <source>
        <dbReference type="Proteomes" id="UP000242450"/>
    </source>
</evidence>
<proteinExistence type="predicted"/>
<dbReference type="Proteomes" id="UP000242450">
    <property type="component" value="Chromosome 12"/>
</dbReference>
<comment type="caution">
    <text evidence="1">The sequence shown here is derived from an EMBL/GenBank/DDBJ whole genome shotgun (WGS) entry which is preliminary data.</text>
</comment>
<protein>
    <submittedName>
        <fullName evidence="1">Uncharacterized protein</fullName>
    </submittedName>
</protein>
<dbReference type="AlphaFoldDB" id="A0A212CUK1"/>
<dbReference type="EMBL" id="MKHE01000012">
    <property type="protein sequence ID" value="OWK09669.1"/>
    <property type="molecule type" value="Genomic_DNA"/>
</dbReference>
<gene>
    <name evidence="1" type="ORF">Celaphus_00006661</name>
</gene>